<dbReference type="EMBL" id="CP078075">
    <property type="protein sequence ID" value="WDM44889.1"/>
    <property type="molecule type" value="Genomic_DNA"/>
</dbReference>
<feature type="domain" description="Putative antitoxin VapB45-like DNA-binding HTH" evidence="1">
    <location>
        <begin position="10"/>
        <end position="83"/>
    </location>
</feature>
<name>A0ABY7XS20_MICLT</name>
<dbReference type="Gene3D" id="1.10.10.10">
    <property type="entry name" value="Winged helix-like DNA-binding domain superfamily/Winged helix DNA-binding domain"/>
    <property type="match status" value="1"/>
</dbReference>
<evidence type="ECO:0000313" key="3">
    <source>
        <dbReference type="Proteomes" id="UP001215097"/>
    </source>
</evidence>
<dbReference type="Pfam" id="PF21321">
    <property type="entry name" value="HTH_66"/>
    <property type="match status" value="1"/>
</dbReference>
<dbReference type="InterPro" id="IPR007367">
    <property type="entry name" value="DUF433"/>
</dbReference>
<dbReference type="RefSeq" id="WP_282215041.1">
    <property type="nucleotide sequence ID" value="NZ_BAAAUN010000001.1"/>
</dbReference>
<sequence>MAISLLDRAIYSYADVDRLVGLRGGTSRRWLEGYVRAGKYYDPVLREAPTGVETVTWGEMVEARMLAEFRDQDVSVQRLRPAIEKLRTEFGPYPLAQASPFLDVEGRELVRVVQESVGLDRSLQLVVARNGQSMMAAATERFRDAVDYEAGSVGRFRPDPRTPEVVMDPERTFGQPAIRNVRTEVLAEDYRAGSTREELAELYELTPAQVDAAIRFELIAGSDRAA</sequence>
<accession>A0ABY7XS20</accession>
<dbReference type="InterPro" id="IPR048708">
    <property type="entry name" value="VapB45-like_HTH"/>
</dbReference>
<organism evidence="2 3">
    <name type="scientific">Microbacterium luteolum</name>
    <name type="common">Aureobacterium luteolum</name>
    <dbReference type="NCBI Taxonomy" id="69367"/>
    <lineage>
        <taxon>Bacteria</taxon>
        <taxon>Bacillati</taxon>
        <taxon>Actinomycetota</taxon>
        <taxon>Actinomycetes</taxon>
        <taxon>Micrococcales</taxon>
        <taxon>Microbacteriaceae</taxon>
        <taxon>Microbacterium</taxon>
    </lineage>
</organism>
<dbReference type="Proteomes" id="UP001215097">
    <property type="component" value="Chromosome"/>
</dbReference>
<evidence type="ECO:0000313" key="2">
    <source>
        <dbReference type="EMBL" id="WDM44889.1"/>
    </source>
</evidence>
<proteinExistence type="predicted"/>
<evidence type="ECO:0000259" key="1">
    <source>
        <dbReference type="Pfam" id="PF21321"/>
    </source>
</evidence>
<gene>
    <name evidence="2" type="ORF">KV395_17255</name>
</gene>
<keyword evidence="3" id="KW-1185">Reference proteome</keyword>
<reference evidence="2 3" key="1">
    <citation type="submission" date="2021-06" db="EMBL/GenBank/DDBJ databases">
        <title>Genome-based taxonomic framework of Microbacterium strains isolated from marine environment, the description of four new species and reclassification of four preexisting species.</title>
        <authorList>
            <person name="Lee S.D."/>
            <person name="Kim S.-M."/>
            <person name="Byeon Y.-S."/>
            <person name="Yang H.L."/>
            <person name="Kim I.S."/>
        </authorList>
    </citation>
    <scope>NUCLEOTIDE SEQUENCE [LARGE SCALE GENOMIC DNA]</scope>
    <source>
        <strain evidence="2 3">KACC 14465</strain>
    </source>
</reference>
<dbReference type="SUPFAM" id="SSF46689">
    <property type="entry name" value="Homeodomain-like"/>
    <property type="match status" value="1"/>
</dbReference>
<dbReference type="Pfam" id="PF04255">
    <property type="entry name" value="DUF433"/>
    <property type="match status" value="1"/>
</dbReference>
<dbReference type="InterPro" id="IPR009057">
    <property type="entry name" value="Homeodomain-like_sf"/>
</dbReference>
<dbReference type="InterPro" id="IPR036388">
    <property type="entry name" value="WH-like_DNA-bd_sf"/>
</dbReference>
<protein>
    <submittedName>
        <fullName evidence="2">DUF433 domain-containing protein</fullName>
    </submittedName>
</protein>